<evidence type="ECO:0000313" key="2">
    <source>
        <dbReference type="EMBL" id="MPM14715.1"/>
    </source>
</evidence>
<proteinExistence type="predicted"/>
<dbReference type="AlphaFoldDB" id="A0A644XEU6"/>
<accession>A0A644XEU6</accession>
<protein>
    <submittedName>
        <fullName evidence="2">Uncharacterized protein</fullName>
    </submittedName>
</protein>
<feature type="region of interest" description="Disordered" evidence="1">
    <location>
        <begin position="1"/>
        <end position="26"/>
    </location>
</feature>
<dbReference type="EMBL" id="VSSQ01002326">
    <property type="protein sequence ID" value="MPM14715.1"/>
    <property type="molecule type" value="Genomic_DNA"/>
</dbReference>
<sequence>MLDPGTEDFGKGQKPESMAGGGGIEDNGVIIPAHRFHEFDELVENGRFFGPGRHVGDLDLPLDFVHNGGADQVEHLVLDRFHVLLCFHLGVDLQTPKVRAQGRRLEADGLVEGIGKGVGRVG</sequence>
<name>A0A644XEU6_9ZZZZ</name>
<organism evidence="2">
    <name type="scientific">bioreactor metagenome</name>
    <dbReference type="NCBI Taxonomy" id="1076179"/>
    <lineage>
        <taxon>unclassified sequences</taxon>
        <taxon>metagenomes</taxon>
        <taxon>ecological metagenomes</taxon>
    </lineage>
</organism>
<evidence type="ECO:0000256" key="1">
    <source>
        <dbReference type="SAM" id="MobiDB-lite"/>
    </source>
</evidence>
<comment type="caution">
    <text evidence="2">The sequence shown here is derived from an EMBL/GenBank/DDBJ whole genome shotgun (WGS) entry which is preliminary data.</text>
</comment>
<gene>
    <name evidence="2" type="ORF">SDC9_61079</name>
</gene>
<reference evidence="2" key="1">
    <citation type="submission" date="2019-08" db="EMBL/GenBank/DDBJ databases">
        <authorList>
            <person name="Kucharzyk K."/>
            <person name="Murdoch R.W."/>
            <person name="Higgins S."/>
            <person name="Loffler F."/>
        </authorList>
    </citation>
    <scope>NUCLEOTIDE SEQUENCE</scope>
</reference>